<dbReference type="SUPFAM" id="SSF56925">
    <property type="entry name" value="OMPA-like"/>
    <property type="match status" value="1"/>
</dbReference>
<dbReference type="Proteomes" id="UP000184050">
    <property type="component" value="Unassembled WGS sequence"/>
</dbReference>
<organism evidence="2 3">
    <name type="scientific">Tangfeifania diversioriginum</name>
    <dbReference type="NCBI Taxonomy" id="1168035"/>
    <lineage>
        <taxon>Bacteria</taxon>
        <taxon>Pseudomonadati</taxon>
        <taxon>Bacteroidota</taxon>
        <taxon>Bacteroidia</taxon>
        <taxon>Marinilabiliales</taxon>
        <taxon>Prolixibacteraceae</taxon>
        <taxon>Tangfeifania</taxon>
    </lineage>
</organism>
<accession>A0A1M6ESS5</accession>
<proteinExistence type="predicted"/>
<evidence type="ECO:0008006" key="4">
    <source>
        <dbReference type="Google" id="ProtNLM"/>
    </source>
</evidence>
<evidence type="ECO:0000313" key="3">
    <source>
        <dbReference type="Proteomes" id="UP000184050"/>
    </source>
</evidence>
<feature type="signal peptide" evidence="1">
    <location>
        <begin position="1"/>
        <end position="20"/>
    </location>
</feature>
<dbReference type="AlphaFoldDB" id="A0A1M6ESS5"/>
<keyword evidence="3" id="KW-1185">Reference proteome</keyword>
<reference evidence="2 3" key="1">
    <citation type="submission" date="2016-11" db="EMBL/GenBank/DDBJ databases">
        <authorList>
            <person name="Jaros S."/>
            <person name="Januszkiewicz K."/>
            <person name="Wedrychowicz H."/>
        </authorList>
    </citation>
    <scope>NUCLEOTIDE SEQUENCE [LARGE SCALE GENOMIC DNA]</scope>
    <source>
        <strain evidence="2 3">DSM 27063</strain>
    </source>
</reference>
<feature type="chain" id="PRO_5012048036" description="Outer membrane protein beta-barrel domain-containing protein" evidence="1">
    <location>
        <begin position="21"/>
        <end position="164"/>
    </location>
</feature>
<gene>
    <name evidence="2" type="ORF">SAMN05444280_107103</name>
</gene>
<protein>
    <recommendedName>
        <fullName evidence="4">Outer membrane protein beta-barrel domain-containing protein</fullName>
    </recommendedName>
</protein>
<name>A0A1M6ESS5_9BACT</name>
<dbReference type="RefSeq" id="WP_073167397.1">
    <property type="nucleotide sequence ID" value="NZ_FQZE01000007.1"/>
</dbReference>
<evidence type="ECO:0000256" key="1">
    <source>
        <dbReference type="SAM" id="SignalP"/>
    </source>
</evidence>
<sequence>MKKFALLFSTILFFAFASNAQPIEEGESQVNVGIGLSTYGLPFYGGIEFGVAENISVGGEFSYRKWGKYSVYSPSIITIAGIGNYHFNELFDVPPEYDIYAGLSLGYSIWSDNDRYSYSWFRGSGVYFTGQVGARYFVSDNFAINVEFGGGTYSGGKLGVTFKI</sequence>
<dbReference type="OrthoDB" id="1118003at2"/>
<dbReference type="EMBL" id="FQZE01000007">
    <property type="protein sequence ID" value="SHI88399.1"/>
    <property type="molecule type" value="Genomic_DNA"/>
</dbReference>
<evidence type="ECO:0000313" key="2">
    <source>
        <dbReference type="EMBL" id="SHI88399.1"/>
    </source>
</evidence>
<dbReference type="STRING" id="1168035.SAMN05444280_107103"/>
<keyword evidence="1" id="KW-0732">Signal</keyword>
<dbReference type="InterPro" id="IPR011250">
    <property type="entry name" value="OMP/PagP_B-barrel"/>
</dbReference>